<evidence type="ECO:0000313" key="3">
    <source>
        <dbReference type="Proteomes" id="UP000235672"/>
    </source>
</evidence>
<evidence type="ECO:0000313" key="2">
    <source>
        <dbReference type="EMBL" id="PMD25916.1"/>
    </source>
</evidence>
<keyword evidence="3" id="KW-1185">Reference proteome</keyword>
<feature type="region of interest" description="Disordered" evidence="1">
    <location>
        <begin position="30"/>
        <end position="57"/>
    </location>
</feature>
<evidence type="ECO:0000256" key="1">
    <source>
        <dbReference type="SAM" id="MobiDB-lite"/>
    </source>
</evidence>
<proteinExistence type="predicted"/>
<dbReference type="EMBL" id="KZ613469">
    <property type="protein sequence ID" value="PMD25916.1"/>
    <property type="molecule type" value="Genomic_DNA"/>
</dbReference>
<accession>A0A2J6QI28</accession>
<reference evidence="2 3" key="1">
    <citation type="submission" date="2016-05" db="EMBL/GenBank/DDBJ databases">
        <title>A degradative enzymes factory behind the ericoid mycorrhizal symbiosis.</title>
        <authorList>
            <consortium name="DOE Joint Genome Institute"/>
            <person name="Martino E."/>
            <person name="Morin E."/>
            <person name="Grelet G."/>
            <person name="Kuo A."/>
            <person name="Kohler A."/>
            <person name="Daghino S."/>
            <person name="Barry K."/>
            <person name="Choi C."/>
            <person name="Cichocki N."/>
            <person name="Clum A."/>
            <person name="Copeland A."/>
            <person name="Hainaut M."/>
            <person name="Haridas S."/>
            <person name="Labutti K."/>
            <person name="Lindquist E."/>
            <person name="Lipzen A."/>
            <person name="Khouja H.-R."/>
            <person name="Murat C."/>
            <person name="Ohm R."/>
            <person name="Olson A."/>
            <person name="Spatafora J."/>
            <person name="Veneault-Fourrey C."/>
            <person name="Henrissat B."/>
            <person name="Grigoriev I."/>
            <person name="Martin F."/>
            <person name="Perotto S."/>
        </authorList>
    </citation>
    <scope>NUCLEOTIDE SEQUENCE [LARGE SCALE GENOMIC DNA]</scope>
    <source>
        <strain evidence="2 3">UAMH 7357</strain>
    </source>
</reference>
<dbReference type="Proteomes" id="UP000235672">
    <property type="component" value="Unassembled WGS sequence"/>
</dbReference>
<protein>
    <submittedName>
        <fullName evidence="2">Uncharacterized protein</fullName>
    </submittedName>
</protein>
<dbReference type="AlphaFoldDB" id="A0A2J6QI28"/>
<gene>
    <name evidence="2" type="ORF">NA56DRAFT_389261</name>
</gene>
<sequence length="76" mass="8397">MINSPSRDHRPSQILANSNIGIIAGSCSRPAHMQQKTRKPWRPMCNRNEPVETRNSFPLLTPAHGAEVETGAIAIH</sequence>
<name>A0A2J6QI28_9HELO</name>
<dbReference type="PROSITE" id="PS51257">
    <property type="entry name" value="PROKAR_LIPOPROTEIN"/>
    <property type="match status" value="1"/>
</dbReference>
<organism evidence="2 3">
    <name type="scientific">Hyaloscypha hepaticicola</name>
    <dbReference type="NCBI Taxonomy" id="2082293"/>
    <lineage>
        <taxon>Eukaryota</taxon>
        <taxon>Fungi</taxon>
        <taxon>Dikarya</taxon>
        <taxon>Ascomycota</taxon>
        <taxon>Pezizomycotina</taxon>
        <taxon>Leotiomycetes</taxon>
        <taxon>Helotiales</taxon>
        <taxon>Hyaloscyphaceae</taxon>
        <taxon>Hyaloscypha</taxon>
    </lineage>
</organism>